<dbReference type="STRING" id="109264.A0A1F8AAU6"/>
<dbReference type="RefSeq" id="XP_022392554.1">
    <property type="nucleotide sequence ID" value="XM_022530142.1"/>
</dbReference>
<evidence type="ECO:0000313" key="1">
    <source>
        <dbReference type="EMBL" id="OGM48837.1"/>
    </source>
</evidence>
<accession>A0A1F8AAU6</accession>
<dbReference type="GeneID" id="34446402"/>
<sequence>MAQYPVESHIFATQHCSLIAVGTVSPIYAIDSHFVIKRRPKPSDDFACQAYNIEIRAYERLGDHPQVAKVREVTADGIIIERGECLRQKIQSSESTIETKLRWTQEAAAGHVKYIDFSGSGIDGEAAMVCYEWCSYRPGSEPNIKTDIFAFGSTLFEIETGEKPYQELEKTLGTGKLMRVVEQLFATGKYPRVDMLVLGDIILRCWNGDYHSMDEVSRDIDACCQGIYDTGAVSIPSSRRS</sequence>
<gene>
    <name evidence="1" type="ORF">ABOM_003012</name>
</gene>
<keyword evidence="2" id="KW-1185">Reference proteome</keyword>
<dbReference type="OrthoDB" id="1668230at2759"/>
<protein>
    <recommendedName>
        <fullName evidence="3">Protein kinase domain-containing protein</fullName>
    </recommendedName>
</protein>
<reference evidence="1 2" key="1">
    <citation type="journal article" date="2016" name="Genome Biol. Evol.">
        <title>Draft genome sequence of an aflatoxigenic Aspergillus species, A. bombycis.</title>
        <authorList>
            <person name="Moore G.G."/>
            <person name="Mack B.M."/>
            <person name="Beltz S.B."/>
            <person name="Gilbert M.K."/>
        </authorList>
    </citation>
    <scope>NUCLEOTIDE SEQUENCE [LARGE SCALE GENOMIC DNA]</scope>
    <source>
        <strain evidence="2">NRRL 26010</strain>
    </source>
</reference>
<dbReference type="EMBL" id="LYCR01000013">
    <property type="protein sequence ID" value="OGM48837.1"/>
    <property type="molecule type" value="Genomic_DNA"/>
</dbReference>
<dbReference type="SUPFAM" id="SSF56112">
    <property type="entry name" value="Protein kinase-like (PK-like)"/>
    <property type="match status" value="1"/>
</dbReference>
<evidence type="ECO:0008006" key="3">
    <source>
        <dbReference type="Google" id="ProtNLM"/>
    </source>
</evidence>
<dbReference type="Proteomes" id="UP000179179">
    <property type="component" value="Unassembled WGS sequence"/>
</dbReference>
<organism evidence="1 2">
    <name type="scientific">Aspergillus bombycis</name>
    <dbReference type="NCBI Taxonomy" id="109264"/>
    <lineage>
        <taxon>Eukaryota</taxon>
        <taxon>Fungi</taxon>
        <taxon>Dikarya</taxon>
        <taxon>Ascomycota</taxon>
        <taxon>Pezizomycotina</taxon>
        <taxon>Eurotiomycetes</taxon>
        <taxon>Eurotiomycetidae</taxon>
        <taxon>Eurotiales</taxon>
        <taxon>Aspergillaceae</taxon>
        <taxon>Aspergillus</taxon>
    </lineage>
</organism>
<dbReference type="Gene3D" id="1.10.510.10">
    <property type="entry name" value="Transferase(Phosphotransferase) domain 1"/>
    <property type="match status" value="1"/>
</dbReference>
<name>A0A1F8AAU6_9EURO</name>
<evidence type="ECO:0000313" key="2">
    <source>
        <dbReference type="Proteomes" id="UP000179179"/>
    </source>
</evidence>
<proteinExistence type="predicted"/>
<dbReference type="AlphaFoldDB" id="A0A1F8AAU6"/>
<dbReference type="InterPro" id="IPR011009">
    <property type="entry name" value="Kinase-like_dom_sf"/>
</dbReference>
<comment type="caution">
    <text evidence="1">The sequence shown here is derived from an EMBL/GenBank/DDBJ whole genome shotgun (WGS) entry which is preliminary data.</text>
</comment>